<dbReference type="SMART" id="SM00014">
    <property type="entry name" value="acidPPc"/>
    <property type="match status" value="1"/>
</dbReference>
<dbReference type="PANTHER" id="PTHR14969:SF13">
    <property type="entry name" value="AT30094P"/>
    <property type="match status" value="1"/>
</dbReference>
<keyword evidence="4" id="KW-1185">Reference proteome</keyword>
<comment type="caution">
    <text evidence="3">The sequence shown here is derived from an EMBL/GenBank/DDBJ whole genome shotgun (WGS) entry which is preliminary data.</text>
</comment>
<sequence>MIEQGRRWFRLVDHRFLVLLLGAVFTVLAIAVVTLPQIAEIDRAISQAAQSFHTPLLDRAMISFTQLADSASLIAIAIIIAGVLMAASAFRPALLCVSTFLGTSLLVSTIKIIVHRARPIQDLYSGVDAYSFPSGHMTNSTVILGVLVLIVARTWSGPLRMFMVALLAGLIVLVGLSRIYLGAHWPTDVIGGALLGATILVLIEHVLPQRFAFKRMRTATTAAMILASLVWASHVYFGFETESRFYLTKRPVTQRVDHGSENPADALYDQLTLFQIGLFEHQT</sequence>
<feature type="domain" description="Phosphatidic acid phosphatase type 2/haloperoxidase" evidence="2">
    <location>
        <begin position="93"/>
        <end position="204"/>
    </location>
</feature>
<feature type="transmembrane region" description="Helical" evidence="1">
    <location>
        <begin position="164"/>
        <end position="183"/>
    </location>
</feature>
<accession>A0A059G1U4</accession>
<feature type="transmembrane region" description="Helical" evidence="1">
    <location>
        <begin position="93"/>
        <end position="114"/>
    </location>
</feature>
<gene>
    <name evidence="3" type="ORF">HOC_18539</name>
</gene>
<feature type="transmembrane region" description="Helical" evidence="1">
    <location>
        <begin position="189"/>
        <end position="207"/>
    </location>
</feature>
<organism evidence="3 4">
    <name type="scientific">Hyphomonas oceanitis SCH89</name>
    <dbReference type="NCBI Taxonomy" id="1280953"/>
    <lineage>
        <taxon>Bacteria</taxon>
        <taxon>Pseudomonadati</taxon>
        <taxon>Pseudomonadota</taxon>
        <taxon>Alphaproteobacteria</taxon>
        <taxon>Hyphomonadales</taxon>
        <taxon>Hyphomonadaceae</taxon>
        <taxon>Hyphomonas</taxon>
    </lineage>
</organism>
<dbReference type="Proteomes" id="UP000024942">
    <property type="component" value="Unassembled WGS sequence"/>
</dbReference>
<feature type="transmembrane region" description="Helical" evidence="1">
    <location>
        <begin position="134"/>
        <end position="152"/>
    </location>
</feature>
<proteinExistence type="predicted"/>
<evidence type="ECO:0000256" key="1">
    <source>
        <dbReference type="SAM" id="Phobius"/>
    </source>
</evidence>
<evidence type="ECO:0000313" key="4">
    <source>
        <dbReference type="Proteomes" id="UP000024942"/>
    </source>
</evidence>
<dbReference type="SUPFAM" id="SSF48317">
    <property type="entry name" value="Acid phosphatase/Vanadium-dependent haloperoxidase"/>
    <property type="match status" value="1"/>
</dbReference>
<dbReference type="Gene3D" id="1.20.144.10">
    <property type="entry name" value="Phosphatidic acid phosphatase type 2/haloperoxidase"/>
    <property type="match status" value="1"/>
</dbReference>
<feature type="transmembrane region" description="Helical" evidence="1">
    <location>
        <begin position="219"/>
        <end position="239"/>
    </location>
</feature>
<evidence type="ECO:0000313" key="3">
    <source>
        <dbReference type="EMBL" id="KDA00827.1"/>
    </source>
</evidence>
<dbReference type="EMBL" id="ARYL01000047">
    <property type="protein sequence ID" value="KDA00827.1"/>
    <property type="molecule type" value="Genomic_DNA"/>
</dbReference>
<dbReference type="Pfam" id="PF01569">
    <property type="entry name" value="PAP2"/>
    <property type="match status" value="1"/>
</dbReference>
<keyword evidence="1" id="KW-1133">Transmembrane helix</keyword>
<dbReference type="PANTHER" id="PTHR14969">
    <property type="entry name" value="SPHINGOSINE-1-PHOSPHATE PHOSPHOHYDROLASE"/>
    <property type="match status" value="1"/>
</dbReference>
<reference evidence="3 4" key="1">
    <citation type="journal article" date="2014" name="Antonie Van Leeuwenhoek">
        <title>Hyphomonas beringensis sp. nov. and Hyphomonas chukchiensis sp. nov., isolated from surface seawater of the Bering Sea and Chukchi Sea.</title>
        <authorList>
            <person name="Li C."/>
            <person name="Lai Q."/>
            <person name="Li G."/>
            <person name="Dong C."/>
            <person name="Wang J."/>
            <person name="Liao Y."/>
            <person name="Shao Z."/>
        </authorList>
    </citation>
    <scope>NUCLEOTIDE SEQUENCE [LARGE SCALE GENOMIC DNA]</scope>
    <source>
        <strain evidence="3 4">SCH89</strain>
    </source>
</reference>
<dbReference type="STRING" id="1280953.HOC_18539"/>
<dbReference type="InterPro" id="IPR036938">
    <property type="entry name" value="PAP2/HPO_sf"/>
</dbReference>
<protein>
    <submittedName>
        <fullName evidence="3">DedA family protein</fullName>
    </submittedName>
</protein>
<feature type="transmembrane region" description="Helical" evidence="1">
    <location>
        <begin position="16"/>
        <end position="39"/>
    </location>
</feature>
<dbReference type="CDD" id="cd03392">
    <property type="entry name" value="PAP2_like_2"/>
    <property type="match status" value="1"/>
</dbReference>
<keyword evidence="1" id="KW-0472">Membrane</keyword>
<dbReference type="AlphaFoldDB" id="A0A059G1U4"/>
<dbReference type="eggNOG" id="COG0671">
    <property type="taxonomic scope" value="Bacteria"/>
</dbReference>
<feature type="transmembrane region" description="Helical" evidence="1">
    <location>
        <begin position="59"/>
        <end position="86"/>
    </location>
</feature>
<dbReference type="InterPro" id="IPR000326">
    <property type="entry name" value="PAP2/HPO"/>
</dbReference>
<name>A0A059G1U4_9PROT</name>
<keyword evidence="1" id="KW-0812">Transmembrane</keyword>
<evidence type="ECO:0000259" key="2">
    <source>
        <dbReference type="SMART" id="SM00014"/>
    </source>
</evidence>
<dbReference type="RefSeq" id="WP_051625092.1">
    <property type="nucleotide sequence ID" value="NZ_ARYL01000047.1"/>
</dbReference>